<proteinExistence type="predicted"/>
<accession>A0ACD3YQ01</accession>
<sequence>MRLLREWLQECQLHHDECGRGTYSGNKYNDGSSSTTLPFRVIDVGFAGDDRSEEKKPRVYTTHGKETGRYMTLSHCWGKVIPPRMTKDTVDAWQVELPLANLPKTFRDAIWLTRELGERFLWIDSICIVQDDPTELMTQIGLMGVIFEESFCAIAAVDAKGSDGSQMVDSGLFVSGPAVARTAKFQVKTAGTNNDGLLESTMGTSQSSSQQEVDELCEVIMQEASDTADPFPLRLQFKAWHSRGWVFQERELSRRCIFFTEYDLGWRCNRYWETEQTGIPECRRPRGEYTMDGTKAYGGVSYDAEYNLRKTWQNTVQQYSVTKLTYNSDKHNALMGFEERLATRFGYKFHHGIVDFGHCEHLHTQMLWIPTISRGGLNDIRFPSWSWMSVKGAARWPHDEYLVYPELLAQVMFGTPKTNEEAQELHISGPFQSIRVGARIGDIPHYTERERWAPDTHFGWSELGMHPDTNTLLSSKDDQVIGWVALDADLDSEDIFAFPLLRYLRQDDEVEPMCNRVVGLAEGEFLRVHLNG</sequence>
<protein>
    <submittedName>
        <fullName evidence="1">Uncharacterized protein</fullName>
    </submittedName>
</protein>
<name>A0ACD3YQ01_FUSSC</name>
<keyword evidence="2" id="KW-1185">Reference proteome</keyword>
<evidence type="ECO:0000313" key="1">
    <source>
        <dbReference type="EMBL" id="UPK91013.1"/>
    </source>
</evidence>
<organism evidence="1 2">
    <name type="scientific">Fusarium solani subsp. cucurbitae</name>
    <name type="common">Neocosmosporum cucurbitae</name>
    <dbReference type="NCBI Taxonomy" id="2747967"/>
    <lineage>
        <taxon>Eukaryota</taxon>
        <taxon>Fungi</taxon>
        <taxon>Dikarya</taxon>
        <taxon>Ascomycota</taxon>
        <taxon>Pezizomycotina</taxon>
        <taxon>Sordariomycetes</taxon>
        <taxon>Hypocreomycetidae</taxon>
        <taxon>Hypocreales</taxon>
        <taxon>Nectriaceae</taxon>
        <taxon>Fusarium</taxon>
        <taxon>Fusarium solani species complex</taxon>
    </lineage>
</organism>
<dbReference type="Proteomes" id="UP000830768">
    <property type="component" value="Chromosome 2"/>
</dbReference>
<gene>
    <name evidence="1" type="ORF">LCI18_001948</name>
</gene>
<dbReference type="EMBL" id="CP090031">
    <property type="protein sequence ID" value="UPK91013.1"/>
    <property type="molecule type" value="Genomic_DNA"/>
</dbReference>
<reference evidence="1" key="1">
    <citation type="submission" date="2021-11" db="EMBL/GenBank/DDBJ databases">
        <title>Fusarium solani-melongenae Genome sequencing and assembly.</title>
        <authorList>
            <person name="Xie S."/>
            <person name="Huang L."/>
            <person name="Zhang X."/>
        </authorList>
    </citation>
    <scope>NUCLEOTIDE SEQUENCE</scope>
    <source>
        <strain evidence="1">CRI 24-3</strain>
    </source>
</reference>
<evidence type="ECO:0000313" key="2">
    <source>
        <dbReference type="Proteomes" id="UP000830768"/>
    </source>
</evidence>